<evidence type="ECO:0000313" key="5">
    <source>
        <dbReference type="EMBL" id="QKK78881.1"/>
    </source>
</evidence>
<dbReference type="AlphaFoldDB" id="A0A859CWL8"/>
<dbReference type="GO" id="GO:0022857">
    <property type="term" value="F:transmembrane transporter activity"/>
    <property type="evidence" value="ECO:0007669"/>
    <property type="project" value="InterPro"/>
</dbReference>
<dbReference type="GO" id="GO:0015697">
    <property type="term" value="P:quaternary ammonium group transport"/>
    <property type="evidence" value="ECO:0007669"/>
    <property type="project" value="UniProtKB-ARBA"/>
</dbReference>
<keyword evidence="1" id="KW-0813">Transport</keyword>
<feature type="domain" description="ABC transporter" evidence="4">
    <location>
        <begin position="10"/>
        <end position="240"/>
    </location>
</feature>
<evidence type="ECO:0000259" key="4">
    <source>
        <dbReference type="PROSITE" id="PS50893"/>
    </source>
</evidence>
<reference evidence="5 6" key="1">
    <citation type="submission" date="2020-06" db="EMBL/GenBank/DDBJ databases">
        <authorList>
            <person name="Voronona O.L."/>
            <person name="Aksenova E.I."/>
            <person name="Kunda M.S."/>
            <person name="Semenov A.N."/>
            <person name="Ryzhova N."/>
        </authorList>
    </citation>
    <scope>NUCLEOTIDE SEQUENCE [LARGE SCALE GENOMIC DNA]</scope>
    <source>
        <strain evidence="5 6">MPKMM3633</strain>
    </source>
</reference>
<dbReference type="InterPro" id="IPR017871">
    <property type="entry name" value="ABC_transporter-like_CS"/>
</dbReference>
<dbReference type="Proteomes" id="UP000509371">
    <property type="component" value="Chromosome"/>
</dbReference>
<dbReference type="GO" id="GO:0005524">
    <property type="term" value="F:ATP binding"/>
    <property type="evidence" value="ECO:0007669"/>
    <property type="project" value="UniProtKB-KW"/>
</dbReference>
<protein>
    <submittedName>
        <fullName evidence="5">ABC transporter ATP-binding protein</fullName>
    </submittedName>
</protein>
<dbReference type="InterPro" id="IPR003593">
    <property type="entry name" value="AAA+_ATPase"/>
</dbReference>
<keyword evidence="2" id="KW-0547">Nucleotide-binding</keyword>
<evidence type="ECO:0000313" key="6">
    <source>
        <dbReference type="Proteomes" id="UP000509371"/>
    </source>
</evidence>
<sequence>MSLHYKSGSVSFENVIKTFGNVTAIDNVSFTIEPGNLVTLLGPSGCGKTTTLRMLAGLEHPTSGRIMIGNKDVTHLPATDRDVSMVFQSYALFPHMTVAENVAYGLSASGVNKVEAKEKSEEGLELVGLEGYGERFPSELSGGQQQRVAVARALVLEPEVLLLDEPLSNLDAKLRRHVREEIRELQQKIGLTAVYVTHDQEEALAVSDRIIVMNRSVIAQEGSPRELYEAPASSFIADFIGDANLIDADIIATDGHTAEVAVGALRCSLPQRDFSKGRVQLAVHPSSVRLSKLDHQSTGLTGNVRRATYLGNQMQYDVDSEVGSLFVVDYRVEQAIPVGSDVSIAFSNRGLALVKTA</sequence>
<dbReference type="RefSeq" id="WP_176334056.1">
    <property type="nucleotide sequence ID" value="NZ_BAAAEF010000015.1"/>
</dbReference>
<accession>A0A859CWL8</accession>
<dbReference type="KEGG" id="mpri:MP3633_0143"/>
<dbReference type="InterPro" id="IPR027417">
    <property type="entry name" value="P-loop_NTPase"/>
</dbReference>
<dbReference type="SUPFAM" id="SSF50331">
    <property type="entry name" value="MOP-like"/>
    <property type="match status" value="1"/>
</dbReference>
<dbReference type="PROSITE" id="PS00211">
    <property type="entry name" value="ABC_TRANSPORTER_1"/>
    <property type="match status" value="1"/>
</dbReference>
<dbReference type="Pfam" id="PF08402">
    <property type="entry name" value="TOBE_2"/>
    <property type="match status" value="1"/>
</dbReference>
<dbReference type="InterPro" id="IPR003439">
    <property type="entry name" value="ABC_transporter-like_ATP-bd"/>
</dbReference>
<dbReference type="Gene3D" id="2.40.50.100">
    <property type="match status" value="1"/>
</dbReference>
<dbReference type="FunFam" id="3.40.50.300:FF:000425">
    <property type="entry name" value="Probable ABC transporter, ATP-binding subunit"/>
    <property type="match status" value="1"/>
</dbReference>
<dbReference type="Pfam" id="PF00005">
    <property type="entry name" value="ABC_tran"/>
    <property type="match status" value="1"/>
</dbReference>
<dbReference type="PANTHER" id="PTHR42781:SF4">
    <property type="entry name" value="SPERMIDINE_PUTRESCINE IMPORT ATP-BINDING PROTEIN POTA"/>
    <property type="match status" value="1"/>
</dbReference>
<dbReference type="PANTHER" id="PTHR42781">
    <property type="entry name" value="SPERMIDINE/PUTRESCINE IMPORT ATP-BINDING PROTEIN POTA"/>
    <property type="match status" value="1"/>
</dbReference>
<keyword evidence="3 5" id="KW-0067">ATP-binding</keyword>
<evidence type="ECO:0000256" key="1">
    <source>
        <dbReference type="ARBA" id="ARBA00022448"/>
    </source>
</evidence>
<evidence type="ECO:0000256" key="3">
    <source>
        <dbReference type="ARBA" id="ARBA00022840"/>
    </source>
</evidence>
<evidence type="ECO:0000256" key="2">
    <source>
        <dbReference type="ARBA" id="ARBA00022741"/>
    </source>
</evidence>
<dbReference type="SMART" id="SM00382">
    <property type="entry name" value="AAA"/>
    <property type="match status" value="1"/>
</dbReference>
<dbReference type="InterPro" id="IPR050093">
    <property type="entry name" value="ABC_SmlMolc_Importer"/>
</dbReference>
<dbReference type="EMBL" id="CP054301">
    <property type="protein sequence ID" value="QKK78881.1"/>
    <property type="molecule type" value="Genomic_DNA"/>
</dbReference>
<dbReference type="InterPro" id="IPR008995">
    <property type="entry name" value="Mo/tungstate-bd_C_term_dom"/>
</dbReference>
<dbReference type="Gene3D" id="3.40.50.300">
    <property type="entry name" value="P-loop containing nucleotide triphosphate hydrolases"/>
    <property type="match status" value="1"/>
</dbReference>
<dbReference type="PROSITE" id="PS50893">
    <property type="entry name" value="ABC_TRANSPORTER_2"/>
    <property type="match status" value="1"/>
</dbReference>
<dbReference type="GO" id="GO:0016887">
    <property type="term" value="F:ATP hydrolysis activity"/>
    <property type="evidence" value="ECO:0007669"/>
    <property type="project" value="InterPro"/>
</dbReference>
<proteinExistence type="predicted"/>
<name>A0A859CWL8_9GAMM</name>
<dbReference type="GO" id="GO:0043190">
    <property type="term" value="C:ATP-binding cassette (ABC) transporter complex"/>
    <property type="evidence" value="ECO:0007669"/>
    <property type="project" value="InterPro"/>
</dbReference>
<organism evidence="5 6">
    <name type="scientific">Marinomonas primoryensis</name>
    <dbReference type="NCBI Taxonomy" id="178399"/>
    <lineage>
        <taxon>Bacteria</taxon>
        <taxon>Pseudomonadati</taxon>
        <taxon>Pseudomonadota</taxon>
        <taxon>Gammaproteobacteria</taxon>
        <taxon>Oceanospirillales</taxon>
        <taxon>Oceanospirillaceae</taxon>
        <taxon>Marinomonas</taxon>
    </lineage>
</organism>
<dbReference type="SUPFAM" id="SSF52540">
    <property type="entry name" value="P-loop containing nucleoside triphosphate hydrolases"/>
    <property type="match status" value="1"/>
</dbReference>
<gene>
    <name evidence="5" type="ORF">MP3633_0143</name>
</gene>
<dbReference type="InterPro" id="IPR013611">
    <property type="entry name" value="Transp-assoc_OB_typ2"/>
</dbReference>